<keyword evidence="1" id="KW-0812">Transmembrane</keyword>
<dbReference type="InterPro" id="IPR005797">
    <property type="entry name" value="Cyt_b/b6_N"/>
</dbReference>
<dbReference type="GO" id="GO:0022904">
    <property type="term" value="P:respiratory electron transport chain"/>
    <property type="evidence" value="ECO:0007669"/>
    <property type="project" value="InterPro"/>
</dbReference>
<feature type="transmembrane region" description="Helical" evidence="1">
    <location>
        <begin position="106"/>
        <end position="126"/>
    </location>
</feature>
<proteinExistence type="predicted"/>
<dbReference type="KEGG" id="taci:TDSAC_0983"/>
<dbReference type="RefSeq" id="WP_108309144.1">
    <property type="nucleotide sequence ID" value="NZ_CP020921.1"/>
</dbReference>
<evidence type="ECO:0000259" key="2">
    <source>
        <dbReference type="PROSITE" id="PS51002"/>
    </source>
</evidence>
<sequence>MNITKKTKNFFKENLTSDDIFPTTMPAYINSFAYIFGVVSLSSFIFLIITGVILVSFGPAWYHFSKIGAFVNSLHFWGVQIFFGGLILHLMSKFSMAAYRDGRGKTWFFGMLAFGLATFEGFTGYLSQTNWDSQWIAVQSKDLLNAMGIGGFFDPMNTAQVFGFHILVVPLVLIVLILIHLFLVRSEGPIKPL</sequence>
<dbReference type="SUPFAM" id="SSF81342">
    <property type="entry name" value="Transmembrane di-heme cytochromes"/>
    <property type="match status" value="1"/>
</dbReference>
<name>A0A2R4W0U2_THEAF</name>
<dbReference type="Proteomes" id="UP000244792">
    <property type="component" value="Chromosome"/>
</dbReference>
<dbReference type="GO" id="GO:0016020">
    <property type="term" value="C:membrane"/>
    <property type="evidence" value="ECO:0007669"/>
    <property type="project" value="InterPro"/>
</dbReference>
<dbReference type="Gene3D" id="1.20.810.10">
    <property type="entry name" value="Cytochrome Bc1 Complex, Chain C"/>
    <property type="match status" value="1"/>
</dbReference>
<evidence type="ECO:0000313" key="3">
    <source>
        <dbReference type="EMBL" id="AWB10336.1"/>
    </source>
</evidence>
<dbReference type="PROSITE" id="PS51002">
    <property type="entry name" value="CYTB_NTER"/>
    <property type="match status" value="1"/>
</dbReference>
<accession>A0A2R4W0U2</accession>
<dbReference type="Pfam" id="PF13631">
    <property type="entry name" value="Cytochrom_B_N_2"/>
    <property type="match status" value="1"/>
</dbReference>
<keyword evidence="4" id="KW-1185">Reference proteome</keyword>
<reference evidence="3 4" key="1">
    <citation type="submission" date="2017-04" db="EMBL/GenBank/DDBJ databases">
        <title>Genomic insights into metabolism of Thermodesulfobium acidiphilum.</title>
        <authorList>
            <person name="Toshchakov S.V."/>
            <person name="Frolov E.N."/>
            <person name="Kublanov I.V."/>
            <person name="Samarov N.I."/>
            <person name="Novikov A."/>
            <person name="Lebedinsky A.V."/>
            <person name="Bonch-Osmolovskaya E.A."/>
            <person name="Chernyh N.A."/>
        </authorList>
    </citation>
    <scope>NUCLEOTIDE SEQUENCE [LARGE SCALE GENOMIC DNA]</scope>
    <source>
        <strain evidence="3 4">3127-1</strain>
    </source>
</reference>
<keyword evidence="1" id="KW-1133">Transmembrane helix</keyword>
<feature type="transmembrane region" description="Helical" evidence="1">
    <location>
        <begin position="162"/>
        <end position="184"/>
    </location>
</feature>
<protein>
    <submittedName>
        <fullName evidence="3">Ubiquinol-cytochrome c reductase cytochrome b subunit</fullName>
    </submittedName>
</protein>
<dbReference type="OrthoDB" id="9804503at2"/>
<feature type="domain" description="Cytochrome b/b6 N-terminal region profile" evidence="2">
    <location>
        <begin position="7"/>
        <end position="193"/>
    </location>
</feature>
<dbReference type="InterPro" id="IPR027387">
    <property type="entry name" value="Cytb/b6-like_sf"/>
</dbReference>
<dbReference type="EMBL" id="CP020921">
    <property type="protein sequence ID" value="AWB10336.1"/>
    <property type="molecule type" value="Genomic_DNA"/>
</dbReference>
<gene>
    <name evidence="3" type="ORF">TDSAC_0983</name>
</gene>
<evidence type="ECO:0000256" key="1">
    <source>
        <dbReference type="SAM" id="Phobius"/>
    </source>
</evidence>
<dbReference type="AlphaFoldDB" id="A0A2R4W0U2"/>
<dbReference type="GO" id="GO:0016491">
    <property type="term" value="F:oxidoreductase activity"/>
    <property type="evidence" value="ECO:0007669"/>
    <property type="project" value="InterPro"/>
</dbReference>
<organism evidence="3 4">
    <name type="scientific">Thermodesulfobium acidiphilum</name>
    <dbReference type="NCBI Taxonomy" id="1794699"/>
    <lineage>
        <taxon>Bacteria</taxon>
        <taxon>Pseudomonadati</taxon>
        <taxon>Thermodesulfobiota</taxon>
        <taxon>Thermodesulfobiia</taxon>
        <taxon>Thermodesulfobiales</taxon>
        <taxon>Thermodesulfobiaceae</taxon>
        <taxon>Thermodesulfobium</taxon>
    </lineage>
</organism>
<dbReference type="InterPro" id="IPR016174">
    <property type="entry name" value="Di-haem_cyt_TM"/>
</dbReference>
<feature type="transmembrane region" description="Helical" evidence="1">
    <location>
        <begin position="74"/>
        <end position="94"/>
    </location>
</feature>
<feature type="transmembrane region" description="Helical" evidence="1">
    <location>
        <begin position="32"/>
        <end position="62"/>
    </location>
</feature>
<evidence type="ECO:0000313" key="4">
    <source>
        <dbReference type="Proteomes" id="UP000244792"/>
    </source>
</evidence>
<dbReference type="GO" id="GO:0009055">
    <property type="term" value="F:electron transfer activity"/>
    <property type="evidence" value="ECO:0007669"/>
    <property type="project" value="InterPro"/>
</dbReference>
<keyword evidence="1" id="KW-0472">Membrane</keyword>